<feature type="compositionally biased region" description="Polar residues" evidence="1">
    <location>
        <begin position="13"/>
        <end position="28"/>
    </location>
</feature>
<name>A0A8K0P498_LADFU</name>
<proteinExistence type="predicted"/>
<evidence type="ECO:0000313" key="2">
    <source>
        <dbReference type="EMBL" id="KAG8235340.1"/>
    </source>
</evidence>
<keyword evidence="3" id="KW-1185">Reference proteome</keyword>
<accession>A0A8K0P498</accession>
<evidence type="ECO:0000256" key="1">
    <source>
        <dbReference type="SAM" id="MobiDB-lite"/>
    </source>
</evidence>
<dbReference type="Proteomes" id="UP000792457">
    <property type="component" value="Unassembled WGS sequence"/>
</dbReference>
<sequence length="193" mass="21528">MLGTKGAHEESQHNLGTNRQHTNNSYVHSNHHHTEPHHLPIPIYFNGSACSQEMGAPQDDGRTFSGRDSGTATRMKNTSNNAMAVARATTRDSEYNTHQSISKAPLMLLSNICHIGKYNGESDCKNTGERNHGKEPPEKENYVKLTTYHVLIVINGIGAQVKKTVMRRKNFRPQTSDSAPIRGALRKERKPCK</sequence>
<reference evidence="2" key="1">
    <citation type="submission" date="2013-04" db="EMBL/GenBank/DDBJ databases">
        <authorList>
            <person name="Qu J."/>
            <person name="Murali S.C."/>
            <person name="Bandaranaike D."/>
            <person name="Bellair M."/>
            <person name="Blankenburg K."/>
            <person name="Chao H."/>
            <person name="Dinh H."/>
            <person name="Doddapaneni H."/>
            <person name="Downs B."/>
            <person name="Dugan-Rocha S."/>
            <person name="Elkadiri S."/>
            <person name="Gnanaolivu R.D."/>
            <person name="Hernandez B."/>
            <person name="Javaid M."/>
            <person name="Jayaseelan J.C."/>
            <person name="Lee S."/>
            <person name="Li M."/>
            <person name="Ming W."/>
            <person name="Munidasa M."/>
            <person name="Muniz J."/>
            <person name="Nguyen L."/>
            <person name="Ongeri F."/>
            <person name="Osuji N."/>
            <person name="Pu L.-L."/>
            <person name="Puazo M."/>
            <person name="Qu C."/>
            <person name="Quiroz J."/>
            <person name="Raj R."/>
            <person name="Weissenberger G."/>
            <person name="Xin Y."/>
            <person name="Zou X."/>
            <person name="Han Y."/>
            <person name="Richards S."/>
            <person name="Worley K."/>
            <person name="Muzny D."/>
            <person name="Gibbs R."/>
        </authorList>
    </citation>
    <scope>NUCLEOTIDE SEQUENCE</scope>
    <source>
        <strain evidence="2">Sampled in the wild</strain>
    </source>
</reference>
<feature type="compositionally biased region" description="Basic and acidic residues" evidence="1">
    <location>
        <begin position="1"/>
        <end position="12"/>
    </location>
</feature>
<comment type="caution">
    <text evidence="2">The sequence shown here is derived from an EMBL/GenBank/DDBJ whole genome shotgun (WGS) entry which is preliminary data.</text>
</comment>
<evidence type="ECO:0000313" key="3">
    <source>
        <dbReference type="Proteomes" id="UP000792457"/>
    </source>
</evidence>
<dbReference type="AlphaFoldDB" id="A0A8K0P498"/>
<dbReference type="OrthoDB" id="7280544at2759"/>
<dbReference type="EMBL" id="KZ308900">
    <property type="protein sequence ID" value="KAG8235340.1"/>
    <property type="molecule type" value="Genomic_DNA"/>
</dbReference>
<protein>
    <submittedName>
        <fullName evidence="2">Uncharacterized protein</fullName>
    </submittedName>
</protein>
<reference evidence="2" key="2">
    <citation type="submission" date="2017-10" db="EMBL/GenBank/DDBJ databases">
        <title>Ladona fulva Genome sequencing and assembly.</title>
        <authorList>
            <person name="Murali S."/>
            <person name="Richards S."/>
            <person name="Bandaranaike D."/>
            <person name="Bellair M."/>
            <person name="Blankenburg K."/>
            <person name="Chao H."/>
            <person name="Dinh H."/>
            <person name="Doddapaneni H."/>
            <person name="Dugan-Rocha S."/>
            <person name="Elkadiri S."/>
            <person name="Gnanaolivu R."/>
            <person name="Hernandez B."/>
            <person name="Skinner E."/>
            <person name="Javaid M."/>
            <person name="Lee S."/>
            <person name="Li M."/>
            <person name="Ming W."/>
            <person name="Munidasa M."/>
            <person name="Muniz J."/>
            <person name="Nguyen L."/>
            <person name="Hughes D."/>
            <person name="Osuji N."/>
            <person name="Pu L.-L."/>
            <person name="Puazo M."/>
            <person name="Qu C."/>
            <person name="Quiroz J."/>
            <person name="Raj R."/>
            <person name="Weissenberger G."/>
            <person name="Xin Y."/>
            <person name="Zou X."/>
            <person name="Han Y."/>
            <person name="Worley K."/>
            <person name="Muzny D."/>
            <person name="Gibbs R."/>
        </authorList>
    </citation>
    <scope>NUCLEOTIDE SEQUENCE</scope>
    <source>
        <strain evidence="2">Sampled in the wild</strain>
    </source>
</reference>
<feature type="region of interest" description="Disordered" evidence="1">
    <location>
        <begin position="1"/>
        <end position="35"/>
    </location>
</feature>
<gene>
    <name evidence="2" type="ORF">J437_LFUL015848</name>
</gene>
<feature type="region of interest" description="Disordered" evidence="1">
    <location>
        <begin position="169"/>
        <end position="193"/>
    </location>
</feature>
<organism evidence="2 3">
    <name type="scientific">Ladona fulva</name>
    <name type="common">Scarce chaser dragonfly</name>
    <name type="synonym">Libellula fulva</name>
    <dbReference type="NCBI Taxonomy" id="123851"/>
    <lineage>
        <taxon>Eukaryota</taxon>
        <taxon>Metazoa</taxon>
        <taxon>Ecdysozoa</taxon>
        <taxon>Arthropoda</taxon>
        <taxon>Hexapoda</taxon>
        <taxon>Insecta</taxon>
        <taxon>Pterygota</taxon>
        <taxon>Palaeoptera</taxon>
        <taxon>Odonata</taxon>
        <taxon>Epiprocta</taxon>
        <taxon>Anisoptera</taxon>
        <taxon>Libelluloidea</taxon>
        <taxon>Libellulidae</taxon>
        <taxon>Ladona</taxon>
    </lineage>
</organism>